<dbReference type="SUPFAM" id="SSF57701">
    <property type="entry name" value="Zn2/Cys6 DNA-binding domain"/>
    <property type="match status" value="1"/>
</dbReference>
<dbReference type="GO" id="GO:0003677">
    <property type="term" value="F:DNA binding"/>
    <property type="evidence" value="ECO:0007669"/>
    <property type="project" value="UniProtKB-KW"/>
</dbReference>
<keyword evidence="9" id="KW-1185">Reference proteome</keyword>
<dbReference type="Pfam" id="PF11951">
    <property type="entry name" value="Fungal_trans_2"/>
    <property type="match status" value="1"/>
</dbReference>
<evidence type="ECO:0000256" key="6">
    <source>
        <dbReference type="ARBA" id="ARBA00023242"/>
    </source>
</evidence>
<gene>
    <name evidence="8" type="ORF">K504DRAFT_425277</name>
</gene>
<feature type="domain" description="Zn(2)-C6 fungal-type" evidence="7">
    <location>
        <begin position="16"/>
        <end position="44"/>
    </location>
</feature>
<dbReference type="OrthoDB" id="3172332at2759"/>
<keyword evidence="2" id="KW-0862">Zinc</keyword>
<evidence type="ECO:0000256" key="3">
    <source>
        <dbReference type="ARBA" id="ARBA00023015"/>
    </source>
</evidence>
<evidence type="ECO:0000259" key="7">
    <source>
        <dbReference type="PROSITE" id="PS50048"/>
    </source>
</evidence>
<evidence type="ECO:0000256" key="2">
    <source>
        <dbReference type="ARBA" id="ARBA00022833"/>
    </source>
</evidence>
<sequence>MSAATYCTGRKKVKTGCRTCKIRKVKCDEGRPACQRCILTGRVCDGYGIWGGGGSSHSNQRGTTGSEFLQLVPQPPTSRTDGKGYLAWFKTRTMIKLPGTYRASNFWSTLLLQASFSEPAVLHAVLALSSVHKRETADMDGQRPSNISPDEQEKFTLRNYSKAIAAISDLRPHFTLKDRASFWVTLITCVVFVCVEFLRGHFETGQLHLENGLNILGEMQLLCNQGDASVRLKHQADSTDDWIVQAFSRLHLQVELFKYTYEHSCSFRNTIQFDIPTSEFHSIPDGWHSLERLLNAIFYLISDGRQRASHDILCPVDVFEYQQYVVRSLEQWLVTWRAFEKARGNIGEDLKKAFGLLTVCHSMATIMAATCLSPFDESVFEFYTDGFIDLIKQSIALRVHTSHATSQQSIEIKALPGHLMDMSHSVIDMGWIPPLYFVAVKCRVHRIRMHAVRLLESNSHREGIWDSKTMACVARKVIELEEGDFYEHLPVNDDFSILDPPTSRDLEVPVLPVSRRLREIEVVLSGAPMDKVLLFCKRTLYGTDRRVLLSEYNVHLQRWID</sequence>
<dbReference type="Gene3D" id="4.10.240.10">
    <property type="entry name" value="Zn(2)-C6 fungal-type DNA-binding domain"/>
    <property type="match status" value="1"/>
</dbReference>
<evidence type="ECO:0000313" key="9">
    <source>
        <dbReference type="Proteomes" id="UP000799428"/>
    </source>
</evidence>
<evidence type="ECO:0000256" key="1">
    <source>
        <dbReference type="ARBA" id="ARBA00022723"/>
    </source>
</evidence>
<dbReference type="PROSITE" id="PS00463">
    <property type="entry name" value="ZN2_CY6_FUNGAL_1"/>
    <property type="match status" value="1"/>
</dbReference>
<protein>
    <recommendedName>
        <fullName evidence="7">Zn(2)-C6 fungal-type domain-containing protein</fullName>
    </recommendedName>
</protein>
<keyword evidence="5" id="KW-0804">Transcription</keyword>
<accession>A0A6G1KNP8</accession>
<evidence type="ECO:0000256" key="4">
    <source>
        <dbReference type="ARBA" id="ARBA00023125"/>
    </source>
</evidence>
<name>A0A6G1KNP8_9PLEO</name>
<dbReference type="AlphaFoldDB" id="A0A6G1KNP8"/>
<dbReference type="GO" id="GO:0000981">
    <property type="term" value="F:DNA-binding transcription factor activity, RNA polymerase II-specific"/>
    <property type="evidence" value="ECO:0007669"/>
    <property type="project" value="InterPro"/>
</dbReference>
<dbReference type="InterPro" id="IPR036864">
    <property type="entry name" value="Zn2-C6_fun-type_DNA-bd_sf"/>
</dbReference>
<dbReference type="PROSITE" id="PS50048">
    <property type="entry name" value="ZN2_CY6_FUNGAL_2"/>
    <property type="match status" value="1"/>
</dbReference>
<dbReference type="InterPro" id="IPR052360">
    <property type="entry name" value="Transcr_Regulatory_Proteins"/>
</dbReference>
<keyword evidence="4" id="KW-0238">DNA-binding</keyword>
<dbReference type="CDD" id="cd00067">
    <property type="entry name" value="GAL4"/>
    <property type="match status" value="1"/>
</dbReference>
<evidence type="ECO:0000256" key="5">
    <source>
        <dbReference type="ARBA" id="ARBA00023163"/>
    </source>
</evidence>
<dbReference type="GO" id="GO:0008270">
    <property type="term" value="F:zinc ion binding"/>
    <property type="evidence" value="ECO:0007669"/>
    <property type="project" value="InterPro"/>
</dbReference>
<dbReference type="SMART" id="SM00066">
    <property type="entry name" value="GAL4"/>
    <property type="match status" value="1"/>
</dbReference>
<organism evidence="8 9">
    <name type="scientific">Pleomassaria siparia CBS 279.74</name>
    <dbReference type="NCBI Taxonomy" id="1314801"/>
    <lineage>
        <taxon>Eukaryota</taxon>
        <taxon>Fungi</taxon>
        <taxon>Dikarya</taxon>
        <taxon>Ascomycota</taxon>
        <taxon>Pezizomycotina</taxon>
        <taxon>Dothideomycetes</taxon>
        <taxon>Pleosporomycetidae</taxon>
        <taxon>Pleosporales</taxon>
        <taxon>Pleomassariaceae</taxon>
        <taxon>Pleomassaria</taxon>
    </lineage>
</organism>
<dbReference type="EMBL" id="MU005765">
    <property type="protein sequence ID" value="KAF2714102.1"/>
    <property type="molecule type" value="Genomic_DNA"/>
</dbReference>
<dbReference type="PANTHER" id="PTHR36206">
    <property type="entry name" value="ASPERCRYPTIN BIOSYNTHESIS CLUSTER-SPECIFIC TRANSCRIPTION REGULATOR ATNN-RELATED"/>
    <property type="match status" value="1"/>
</dbReference>
<proteinExistence type="predicted"/>
<dbReference type="PANTHER" id="PTHR36206:SF16">
    <property type="entry name" value="TRANSCRIPTION FACTOR DOMAIN-CONTAINING PROTEIN-RELATED"/>
    <property type="match status" value="1"/>
</dbReference>
<keyword evidence="1" id="KW-0479">Metal-binding</keyword>
<dbReference type="Pfam" id="PF00172">
    <property type="entry name" value="Zn_clus"/>
    <property type="match status" value="1"/>
</dbReference>
<reference evidence="8" key="1">
    <citation type="journal article" date="2020" name="Stud. Mycol.">
        <title>101 Dothideomycetes genomes: a test case for predicting lifestyles and emergence of pathogens.</title>
        <authorList>
            <person name="Haridas S."/>
            <person name="Albert R."/>
            <person name="Binder M."/>
            <person name="Bloem J."/>
            <person name="Labutti K."/>
            <person name="Salamov A."/>
            <person name="Andreopoulos B."/>
            <person name="Baker S."/>
            <person name="Barry K."/>
            <person name="Bills G."/>
            <person name="Bluhm B."/>
            <person name="Cannon C."/>
            <person name="Castanera R."/>
            <person name="Culley D."/>
            <person name="Daum C."/>
            <person name="Ezra D."/>
            <person name="Gonzalez J."/>
            <person name="Henrissat B."/>
            <person name="Kuo A."/>
            <person name="Liang C."/>
            <person name="Lipzen A."/>
            <person name="Lutzoni F."/>
            <person name="Magnuson J."/>
            <person name="Mondo S."/>
            <person name="Nolan M."/>
            <person name="Ohm R."/>
            <person name="Pangilinan J."/>
            <person name="Park H.-J."/>
            <person name="Ramirez L."/>
            <person name="Alfaro M."/>
            <person name="Sun H."/>
            <person name="Tritt A."/>
            <person name="Yoshinaga Y."/>
            <person name="Zwiers L.-H."/>
            <person name="Turgeon B."/>
            <person name="Goodwin S."/>
            <person name="Spatafora J."/>
            <person name="Crous P."/>
            <person name="Grigoriev I."/>
        </authorList>
    </citation>
    <scope>NUCLEOTIDE SEQUENCE</scope>
    <source>
        <strain evidence="8">CBS 279.74</strain>
    </source>
</reference>
<dbReference type="InterPro" id="IPR001138">
    <property type="entry name" value="Zn2Cys6_DnaBD"/>
</dbReference>
<dbReference type="Proteomes" id="UP000799428">
    <property type="component" value="Unassembled WGS sequence"/>
</dbReference>
<dbReference type="InterPro" id="IPR021858">
    <property type="entry name" value="Fun_TF"/>
</dbReference>
<keyword evidence="6" id="KW-0539">Nucleus</keyword>
<keyword evidence="3" id="KW-0805">Transcription regulation</keyword>
<evidence type="ECO:0000313" key="8">
    <source>
        <dbReference type="EMBL" id="KAF2714102.1"/>
    </source>
</evidence>